<evidence type="ECO:0000256" key="7">
    <source>
        <dbReference type="ARBA" id="ARBA00022833"/>
    </source>
</evidence>
<feature type="binding site" evidence="8">
    <location>
        <position position="143"/>
    </location>
    <ligand>
        <name>Zn(2+)</name>
        <dbReference type="ChEBI" id="CHEBI:29105"/>
        <label>1</label>
        <note>catalytic</note>
    </ligand>
</feature>
<dbReference type="SUPFAM" id="SSF56281">
    <property type="entry name" value="Metallo-hydrolase/oxidoreductase"/>
    <property type="match status" value="1"/>
</dbReference>
<keyword evidence="7 8" id="KW-0862">Zinc</keyword>
<keyword evidence="3 8" id="KW-0540">Nuclease</keyword>
<comment type="similarity">
    <text evidence="8">Belongs to the RNase Z family.</text>
</comment>
<dbReference type="GO" id="GO:0042781">
    <property type="term" value="F:3'-tRNA processing endoribonuclease activity"/>
    <property type="evidence" value="ECO:0007669"/>
    <property type="project" value="UniProtKB-UniRule"/>
</dbReference>
<dbReference type="OrthoDB" id="9800940at2"/>
<dbReference type="NCBIfam" id="NF000801">
    <property type="entry name" value="PRK00055.1-3"/>
    <property type="match status" value="1"/>
</dbReference>
<comment type="function">
    <text evidence="8">Zinc phosphodiesterase, which displays some tRNA 3'-processing endonuclease activity. Probably involved in tRNA maturation, by removing a 3'-trailer from precursor tRNA.</text>
</comment>
<dbReference type="HAMAP" id="MF_01818">
    <property type="entry name" value="RNase_Z_BN"/>
    <property type="match status" value="1"/>
</dbReference>
<dbReference type="Gene3D" id="3.60.15.10">
    <property type="entry name" value="Ribonuclease Z/Hydroxyacylglutathione hydrolase-like"/>
    <property type="match status" value="1"/>
</dbReference>
<accession>A0A1H6JED6</accession>
<feature type="binding site" evidence="8">
    <location>
        <position position="212"/>
    </location>
    <ligand>
        <name>Zn(2+)</name>
        <dbReference type="ChEBI" id="CHEBI:29105"/>
        <label>1</label>
        <note>catalytic</note>
    </ligand>
</feature>
<dbReference type="EC" id="3.1.26.11" evidence="8"/>
<dbReference type="PANTHER" id="PTHR46018:SF2">
    <property type="entry name" value="ZINC PHOSPHODIESTERASE ELAC PROTEIN 1"/>
    <property type="match status" value="1"/>
</dbReference>
<keyword evidence="5 8" id="KW-0255">Endonuclease</keyword>
<dbReference type="Proteomes" id="UP000183190">
    <property type="component" value="Unassembled WGS sequence"/>
</dbReference>
<dbReference type="CDD" id="cd07717">
    <property type="entry name" value="RNaseZ_ZiPD-like_MBL-fold"/>
    <property type="match status" value="1"/>
</dbReference>
<evidence type="ECO:0000256" key="4">
    <source>
        <dbReference type="ARBA" id="ARBA00022723"/>
    </source>
</evidence>
<gene>
    <name evidence="8" type="primary">rnz</name>
    <name evidence="9" type="ORF">SAMN02910265_01679</name>
</gene>
<dbReference type="AlphaFoldDB" id="A0A1H6JED6"/>
<dbReference type="Pfam" id="PF23023">
    <property type="entry name" value="Anti-Pycsar_Apyc1"/>
    <property type="match status" value="1"/>
</dbReference>
<evidence type="ECO:0000256" key="8">
    <source>
        <dbReference type="HAMAP-Rule" id="MF_01818"/>
    </source>
</evidence>
<dbReference type="EMBL" id="FNWV01000005">
    <property type="protein sequence ID" value="SEH60620.1"/>
    <property type="molecule type" value="Genomic_DNA"/>
</dbReference>
<organism evidence="9 10">
    <name type="scientific">Ruminococcus flavefaciens</name>
    <dbReference type="NCBI Taxonomy" id="1265"/>
    <lineage>
        <taxon>Bacteria</taxon>
        <taxon>Bacillati</taxon>
        <taxon>Bacillota</taxon>
        <taxon>Clostridia</taxon>
        <taxon>Eubacteriales</taxon>
        <taxon>Oscillospiraceae</taxon>
        <taxon>Ruminococcus</taxon>
    </lineage>
</organism>
<comment type="subunit">
    <text evidence="1 8">Homodimer.</text>
</comment>
<sequence length="304" mass="33442">MADVCLLGTGGMLPLKDRFLTSLYVEFNGKAVLIDCGEGTQVAAAKHGLKLSKIELILFTHCHADHVMGLTGLLLSVGNCSRTEPLDIAAPKSCIPVLEKLVSICGGLPYEVRLHSISEDRPYGFIADTIDPMLTIKTLPLSHRVSCIGYSLILEKKPVFLPEKAKELDIPVEMWKRLHGGETVTLIDGRTIFSESVTGGKRQPLKITYTTDTLPIDEIVGFAESSDLFVCEGMYGVPDKKESMNEKHHMLMQDACNIAKKAGVKRLWLTHYSPAEKEPSAYAEELRQIFPDTVISADGEKITL</sequence>
<dbReference type="InterPro" id="IPR013471">
    <property type="entry name" value="RNase_Z/BN"/>
</dbReference>
<evidence type="ECO:0000256" key="6">
    <source>
        <dbReference type="ARBA" id="ARBA00022801"/>
    </source>
</evidence>
<comment type="cofactor">
    <cofactor evidence="8">
        <name>Zn(2+)</name>
        <dbReference type="ChEBI" id="CHEBI:29105"/>
    </cofactor>
    <text evidence="8">Binds 2 Zn(2+) ions.</text>
</comment>
<comment type="catalytic activity">
    <reaction evidence="8">
        <text>Endonucleolytic cleavage of RNA, removing extra 3' nucleotides from tRNA precursor, generating 3' termini of tRNAs. A 3'-hydroxy group is left at the tRNA terminus and a 5'-phosphoryl group is left at the trailer molecule.</text>
        <dbReference type="EC" id="3.1.26.11"/>
    </reaction>
</comment>
<name>A0A1H6JED6_RUMFL</name>
<evidence type="ECO:0000313" key="9">
    <source>
        <dbReference type="EMBL" id="SEH60620.1"/>
    </source>
</evidence>
<reference evidence="9 10" key="1">
    <citation type="submission" date="2016-10" db="EMBL/GenBank/DDBJ databases">
        <authorList>
            <person name="de Groot N.N."/>
        </authorList>
    </citation>
    <scope>NUCLEOTIDE SEQUENCE [LARGE SCALE GENOMIC DNA]</scope>
    <source>
        <strain evidence="9 10">YAD2003</strain>
    </source>
</reference>
<keyword evidence="2 8" id="KW-0819">tRNA processing</keyword>
<feature type="binding site" evidence="8">
    <location>
        <position position="66"/>
    </location>
    <ligand>
        <name>Zn(2+)</name>
        <dbReference type="ChEBI" id="CHEBI:29105"/>
        <label>2</label>
        <note>catalytic</note>
    </ligand>
</feature>
<protein>
    <recommendedName>
        <fullName evidence="8">Ribonuclease Z</fullName>
        <shortName evidence="8">RNase Z</shortName>
        <ecNumber evidence="8">3.1.26.11</ecNumber>
    </recommendedName>
    <alternativeName>
        <fullName evidence="8">tRNA 3 endonuclease</fullName>
    </alternativeName>
    <alternativeName>
        <fullName evidence="8">tRNase Z</fullName>
    </alternativeName>
</protein>
<evidence type="ECO:0000256" key="1">
    <source>
        <dbReference type="ARBA" id="ARBA00011738"/>
    </source>
</evidence>
<feature type="binding site" evidence="8">
    <location>
        <position position="271"/>
    </location>
    <ligand>
        <name>Zn(2+)</name>
        <dbReference type="ChEBI" id="CHEBI:29105"/>
        <label>2</label>
        <note>catalytic</note>
    </ligand>
</feature>
<evidence type="ECO:0000256" key="5">
    <source>
        <dbReference type="ARBA" id="ARBA00022759"/>
    </source>
</evidence>
<feature type="binding site" evidence="8">
    <location>
        <position position="63"/>
    </location>
    <ligand>
        <name>Zn(2+)</name>
        <dbReference type="ChEBI" id="CHEBI:29105"/>
        <label>1</label>
        <note>catalytic</note>
    </ligand>
</feature>
<dbReference type="GO" id="GO:0008270">
    <property type="term" value="F:zinc ion binding"/>
    <property type="evidence" value="ECO:0007669"/>
    <property type="project" value="UniProtKB-UniRule"/>
</dbReference>
<feature type="binding site" evidence="8">
    <location>
        <position position="212"/>
    </location>
    <ligand>
        <name>Zn(2+)</name>
        <dbReference type="ChEBI" id="CHEBI:29105"/>
        <label>2</label>
        <note>catalytic</note>
    </ligand>
</feature>
<evidence type="ECO:0000256" key="2">
    <source>
        <dbReference type="ARBA" id="ARBA00022694"/>
    </source>
</evidence>
<proteinExistence type="inferred from homology"/>
<dbReference type="RefSeq" id="WP_074716370.1">
    <property type="nucleotide sequence ID" value="NZ_FNWV01000005.1"/>
</dbReference>
<feature type="binding site" evidence="8">
    <location>
        <position position="65"/>
    </location>
    <ligand>
        <name>Zn(2+)</name>
        <dbReference type="ChEBI" id="CHEBI:29105"/>
        <label>2</label>
        <note>catalytic</note>
    </ligand>
</feature>
<keyword evidence="6 8" id="KW-0378">Hydrolase</keyword>
<feature type="active site" description="Proton acceptor" evidence="8">
    <location>
        <position position="65"/>
    </location>
</feature>
<evidence type="ECO:0000256" key="3">
    <source>
        <dbReference type="ARBA" id="ARBA00022722"/>
    </source>
</evidence>
<dbReference type="InterPro" id="IPR036866">
    <property type="entry name" value="RibonucZ/Hydroxyglut_hydro"/>
</dbReference>
<keyword evidence="4 8" id="KW-0479">Metal-binding</keyword>
<feature type="binding site" evidence="8">
    <location>
        <position position="61"/>
    </location>
    <ligand>
        <name>Zn(2+)</name>
        <dbReference type="ChEBI" id="CHEBI:29105"/>
        <label>1</label>
        <note>catalytic</note>
    </ligand>
</feature>
<evidence type="ECO:0000313" key="10">
    <source>
        <dbReference type="Proteomes" id="UP000183190"/>
    </source>
</evidence>
<dbReference type="PANTHER" id="PTHR46018">
    <property type="entry name" value="ZINC PHOSPHODIESTERASE ELAC PROTEIN 1"/>
    <property type="match status" value="1"/>
</dbReference>